<dbReference type="OrthoDB" id="597445at2"/>
<protein>
    <submittedName>
        <fullName evidence="1">Uncharacterized protein</fullName>
    </submittedName>
</protein>
<reference evidence="1 2" key="1">
    <citation type="submission" date="2010-12" db="EMBL/GenBank/DDBJ databases">
        <title>Whole genome sequence of Anaerolinea thermophila UNI-1.</title>
        <authorList>
            <person name="Narita-Yamada S."/>
            <person name="Kishi E."/>
            <person name="Watanabe Y."/>
            <person name="Takasaki K."/>
            <person name="Ankai A."/>
            <person name="Oguchi A."/>
            <person name="Fukui S."/>
            <person name="Takahashi M."/>
            <person name="Yashiro I."/>
            <person name="Hosoyama A."/>
            <person name="Sekiguchi Y."/>
            <person name="Hanada S."/>
            <person name="Fujita N."/>
        </authorList>
    </citation>
    <scope>NUCLEOTIDE SEQUENCE [LARGE SCALE GENOMIC DNA]</scope>
    <source>
        <strain evidence="2">DSM 14523 / JCM 11388 / NBRC 100420 / UNI-1</strain>
    </source>
</reference>
<dbReference type="KEGG" id="atm:ANT_24560"/>
<dbReference type="CDD" id="cd09766">
    <property type="entry name" value="Csx15_I-U"/>
    <property type="match status" value="1"/>
</dbReference>
<dbReference type="Proteomes" id="UP000008922">
    <property type="component" value="Chromosome"/>
</dbReference>
<dbReference type="InParanoid" id="E8MZD4"/>
<sequence length="134" mass="15099">MILLNFSHPLTSSQKEQIEALTGQALDKVLDLAVHFDNQLPFIPQLEALMENIPLSPAQWQNEPIPINPPSLNFITALLIAELHGRMGYFAPIVRLRPKAGSLPPQYEVAEILNLNEVRERARTHRYRNGENGA</sequence>
<evidence type="ECO:0000313" key="1">
    <source>
        <dbReference type="EMBL" id="BAJ64482.1"/>
    </source>
</evidence>
<accession>E8MZD4</accession>
<dbReference type="STRING" id="926569.ANT_24560"/>
<dbReference type="AlphaFoldDB" id="E8MZD4"/>
<proteinExistence type="predicted"/>
<name>E8MZD4_ANATU</name>
<keyword evidence="2" id="KW-1185">Reference proteome</keyword>
<dbReference type="eggNOG" id="COG2865">
    <property type="taxonomic scope" value="Bacteria"/>
</dbReference>
<dbReference type="NCBIfam" id="NF040560">
    <property type="entry name" value="CAS_Csx15"/>
    <property type="match status" value="1"/>
</dbReference>
<dbReference type="RefSeq" id="WP_013560837.1">
    <property type="nucleotide sequence ID" value="NC_014960.1"/>
</dbReference>
<organism evidence="1 2">
    <name type="scientific">Anaerolinea thermophila (strain DSM 14523 / JCM 11388 / NBRC 100420 / UNI-1)</name>
    <dbReference type="NCBI Taxonomy" id="926569"/>
    <lineage>
        <taxon>Bacteria</taxon>
        <taxon>Bacillati</taxon>
        <taxon>Chloroflexota</taxon>
        <taxon>Anaerolineae</taxon>
        <taxon>Anaerolineales</taxon>
        <taxon>Anaerolineaceae</taxon>
        <taxon>Anaerolinea</taxon>
    </lineage>
</organism>
<evidence type="ECO:0000313" key="2">
    <source>
        <dbReference type="Proteomes" id="UP000008922"/>
    </source>
</evidence>
<dbReference type="HOGENOM" id="CLU_122744_0_0_0"/>
<gene>
    <name evidence="1" type="ordered locus">ANT_24560</name>
</gene>
<dbReference type="EMBL" id="AP012029">
    <property type="protein sequence ID" value="BAJ64482.1"/>
    <property type="molecule type" value="Genomic_DNA"/>
</dbReference>